<dbReference type="EMBL" id="CP060713">
    <property type="protein sequence ID" value="QNN51554.1"/>
    <property type="molecule type" value="Genomic_DNA"/>
</dbReference>
<dbReference type="KEGG" id="nmes:H9L09_13310"/>
<name>A0A7G9R7H9_9ACTN</name>
<reference evidence="1 2" key="1">
    <citation type="submission" date="2020-08" db="EMBL/GenBank/DDBJ databases">
        <title>Genome sequence of Nocardioides mesophilus KACC 16243T.</title>
        <authorList>
            <person name="Hyun D.-W."/>
            <person name="Bae J.-W."/>
        </authorList>
    </citation>
    <scope>NUCLEOTIDE SEQUENCE [LARGE SCALE GENOMIC DNA]</scope>
    <source>
        <strain evidence="1 2">KACC 16243</strain>
    </source>
</reference>
<sequence length="103" mass="10618">MSVSGGAPALDAKVDSIAAAVLACPAVAGLHEGGTWAVATYLPRRRVVGVRVEDRRVLVSVVLAYGSSVRSLEAQVRSALAPLVEGARVDVHVADVRTATDLT</sequence>
<keyword evidence="2" id="KW-1185">Reference proteome</keyword>
<evidence type="ECO:0000313" key="1">
    <source>
        <dbReference type="EMBL" id="QNN51554.1"/>
    </source>
</evidence>
<proteinExistence type="predicted"/>
<evidence type="ECO:0000313" key="2">
    <source>
        <dbReference type="Proteomes" id="UP000515947"/>
    </source>
</evidence>
<gene>
    <name evidence="1" type="ORF">H9L09_13310</name>
</gene>
<organism evidence="1 2">
    <name type="scientific">Nocardioides mesophilus</name>
    <dbReference type="NCBI Taxonomy" id="433659"/>
    <lineage>
        <taxon>Bacteria</taxon>
        <taxon>Bacillati</taxon>
        <taxon>Actinomycetota</taxon>
        <taxon>Actinomycetes</taxon>
        <taxon>Propionibacteriales</taxon>
        <taxon>Nocardioidaceae</taxon>
        <taxon>Nocardioides</taxon>
    </lineage>
</organism>
<dbReference type="RefSeq" id="WP_187577390.1">
    <property type="nucleotide sequence ID" value="NZ_CP060713.1"/>
</dbReference>
<evidence type="ECO:0008006" key="3">
    <source>
        <dbReference type="Google" id="ProtNLM"/>
    </source>
</evidence>
<protein>
    <recommendedName>
        <fullName evidence="3">Asp23/Gls24 family envelope stress response protein</fullName>
    </recommendedName>
</protein>
<dbReference type="AlphaFoldDB" id="A0A7G9R7H9"/>
<dbReference type="Proteomes" id="UP000515947">
    <property type="component" value="Chromosome"/>
</dbReference>
<accession>A0A7G9R7H9</accession>